<protein>
    <submittedName>
        <fullName evidence="1">Uncharacterized protein</fullName>
    </submittedName>
</protein>
<evidence type="ECO:0000313" key="1">
    <source>
        <dbReference type="EMBL" id="ERN20094.1"/>
    </source>
</evidence>
<sequence length="115" mass="12214">MVEGAMVTVEGEICSNIWVQLEEAETCSSTLAKEGVVTCSSIWVHLAEVAMVEAGTGNSKWVWEAVETCSSKWVLVVVEICSSKWVLVAVETCSSKWVLVVAEICSMGVGGGGDL</sequence>
<dbReference type="EMBL" id="KI392060">
    <property type="protein sequence ID" value="ERN20094.1"/>
    <property type="molecule type" value="Genomic_DNA"/>
</dbReference>
<dbReference type="AlphaFoldDB" id="U5DC55"/>
<reference evidence="2" key="1">
    <citation type="journal article" date="2013" name="Science">
        <title>The Amborella genome and the evolution of flowering plants.</title>
        <authorList>
            <consortium name="Amborella Genome Project"/>
        </authorList>
    </citation>
    <scope>NUCLEOTIDE SEQUENCE [LARGE SCALE GENOMIC DNA]</scope>
</reference>
<keyword evidence="2" id="KW-1185">Reference proteome</keyword>
<name>U5DC55_AMBTC</name>
<gene>
    <name evidence="1" type="ORF">AMTR_s00066p00033460</name>
</gene>
<organism evidence="1 2">
    <name type="scientific">Amborella trichopoda</name>
    <dbReference type="NCBI Taxonomy" id="13333"/>
    <lineage>
        <taxon>Eukaryota</taxon>
        <taxon>Viridiplantae</taxon>
        <taxon>Streptophyta</taxon>
        <taxon>Embryophyta</taxon>
        <taxon>Tracheophyta</taxon>
        <taxon>Spermatophyta</taxon>
        <taxon>Magnoliopsida</taxon>
        <taxon>Amborellales</taxon>
        <taxon>Amborellaceae</taxon>
        <taxon>Amborella</taxon>
    </lineage>
</organism>
<dbReference type="Gramene" id="ERN20094">
    <property type="protein sequence ID" value="ERN20094"/>
    <property type="gene ID" value="AMTR_s00066p00033460"/>
</dbReference>
<proteinExistence type="predicted"/>
<dbReference type="Proteomes" id="UP000017836">
    <property type="component" value="Unassembled WGS sequence"/>
</dbReference>
<evidence type="ECO:0000313" key="2">
    <source>
        <dbReference type="Proteomes" id="UP000017836"/>
    </source>
</evidence>
<dbReference type="HOGENOM" id="CLU_2112166_0_0_1"/>
<accession>U5DC55</accession>